<dbReference type="InterPro" id="IPR029058">
    <property type="entry name" value="AB_hydrolase_fold"/>
</dbReference>
<keyword evidence="4" id="KW-1185">Reference proteome</keyword>
<dbReference type="SUPFAM" id="SSF53474">
    <property type="entry name" value="alpha/beta-Hydrolases"/>
    <property type="match status" value="1"/>
</dbReference>
<protein>
    <recommendedName>
        <fullName evidence="5">Serine aminopeptidase S33 domain-containing protein</fullName>
    </recommendedName>
</protein>
<dbReference type="PANTHER" id="PTHR42103:SF2">
    <property type="entry name" value="AB HYDROLASE-1 DOMAIN-CONTAINING PROTEIN"/>
    <property type="match status" value="1"/>
</dbReference>
<dbReference type="AlphaFoldDB" id="A0AAF0ED28"/>
<evidence type="ECO:0000313" key="4">
    <source>
        <dbReference type="Proteomes" id="UP001214415"/>
    </source>
</evidence>
<evidence type="ECO:0000256" key="2">
    <source>
        <dbReference type="ARBA" id="ARBA00048461"/>
    </source>
</evidence>
<name>A0AAF0ED28_9BASI</name>
<gene>
    <name evidence="3" type="ORF">MEQU1_000995</name>
</gene>
<evidence type="ECO:0000313" key="3">
    <source>
        <dbReference type="EMBL" id="WFD22325.1"/>
    </source>
</evidence>
<dbReference type="Gene3D" id="3.40.50.1820">
    <property type="entry name" value="alpha/beta hydrolase"/>
    <property type="match status" value="1"/>
</dbReference>
<accession>A0AAF0ED28</accession>
<evidence type="ECO:0000256" key="1">
    <source>
        <dbReference type="ARBA" id="ARBA00047591"/>
    </source>
</evidence>
<comment type="catalytic activity">
    <reaction evidence="2">
        <text>a monoacylglycerol + H2O = glycerol + a fatty acid + H(+)</text>
        <dbReference type="Rhea" id="RHEA:15245"/>
        <dbReference type="ChEBI" id="CHEBI:15377"/>
        <dbReference type="ChEBI" id="CHEBI:15378"/>
        <dbReference type="ChEBI" id="CHEBI:17408"/>
        <dbReference type="ChEBI" id="CHEBI:17754"/>
        <dbReference type="ChEBI" id="CHEBI:28868"/>
    </reaction>
</comment>
<sequence length="238" mass="26037">MPPVPLSLPGAGVALSGRWYTPSGACHGLAVIAHPYGYVGGDQDNPVVLTLVRHFLAQQVHVVTYNARGVKDSEGRISWTMRPECDDMQSVVQYAMAKAKLDTSTPTLYVVGYSAGSLQASTVRPDLGDGAWADARLHYLLLSYPLGVRWLLTCLHTGYYVQALDALLRNDSIKVTMVYGTRDQFTGASSYNAWRTHLLSLRPTVDVHVLAADHFFGTAPMQDALRAALPWRAAPEEH</sequence>
<dbReference type="Proteomes" id="UP001214415">
    <property type="component" value="Chromosome 2"/>
</dbReference>
<organism evidence="3 4">
    <name type="scientific">Malassezia equina</name>
    <dbReference type="NCBI Taxonomy" id="1381935"/>
    <lineage>
        <taxon>Eukaryota</taxon>
        <taxon>Fungi</taxon>
        <taxon>Dikarya</taxon>
        <taxon>Basidiomycota</taxon>
        <taxon>Ustilaginomycotina</taxon>
        <taxon>Malasseziomycetes</taxon>
        <taxon>Malasseziales</taxon>
        <taxon>Malasseziaceae</taxon>
        <taxon>Malassezia</taxon>
    </lineage>
</organism>
<dbReference type="EMBL" id="CP119901">
    <property type="protein sequence ID" value="WFD22325.1"/>
    <property type="molecule type" value="Genomic_DNA"/>
</dbReference>
<comment type="catalytic activity">
    <reaction evidence="1">
        <text>a diacylglycerol + H2O = a monoacylglycerol + a fatty acid + H(+)</text>
        <dbReference type="Rhea" id="RHEA:32731"/>
        <dbReference type="ChEBI" id="CHEBI:15377"/>
        <dbReference type="ChEBI" id="CHEBI:15378"/>
        <dbReference type="ChEBI" id="CHEBI:17408"/>
        <dbReference type="ChEBI" id="CHEBI:18035"/>
        <dbReference type="ChEBI" id="CHEBI:28868"/>
    </reaction>
</comment>
<dbReference type="PANTHER" id="PTHR42103">
    <property type="entry name" value="ALPHA/BETA-HYDROLASES SUPERFAMILY PROTEIN"/>
    <property type="match status" value="1"/>
</dbReference>
<reference evidence="3" key="1">
    <citation type="submission" date="2023-03" db="EMBL/GenBank/DDBJ databases">
        <title>Mating type loci evolution in Malassezia.</title>
        <authorList>
            <person name="Coelho M.A."/>
        </authorList>
    </citation>
    <scope>NUCLEOTIDE SEQUENCE</scope>
    <source>
        <strain evidence="3">CBS 12830</strain>
    </source>
</reference>
<evidence type="ECO:0008006" key="5">
    <source>
        <dbReference type="Google" id="ProtNLM"/>
    </source>
</evidence>
<proteinExistence type="predicted"/>